<dbReference type="RefSeq" id="WP_174448656.1">
    <property type="nucleotide sequence ID" value="NZ_AP018732.1"/>
</dbReference>
<dbReference type="GeneID" id="55584844"/>
<dbReference type="EMBL" id="AP018732">
    <property type="protein sequence ID" value="BBE42421.1"/>
    <property type="molecule type" value="Genomic_DNA"/>
</dbReference>
<dbReference type="AlphaFoldDB" id="A0A4P2VE83"/>
<dbReference type="KEGG" id="ccai:NAS2_1032"/>
<gene>
    <name evidence="2" type="ORF">NAS2_1032</name>
</gene>
<sequence>MTETNTNRVEREDELEAYLAYARQVLMQVRATLPAADPEVVAVVLDKVLPPLYYWREEQRRAAGAVKSEGAGADEEATGAGEGAPAQSDLEAVLSGLKWHPMSKGSGEWAFATDREGSPRPELARLVEELKNVRRIQVGRYNYELSGKFLHRFPVKS</sequence>
<protein>
    <submittedName>
        <fullName evidence="2">Uncharacterized protein</fullName>
    </submittedName>
</protein>
<evidence type="ECO:0000256" key="1">
    <source>
        <dbReference type="SAM" id="MobiDB-lite"/>
    </source>
</evidence>
<name>A0A4P2VE83_9ARCH</name>
<evidence type="ECO:0000313" key="3">
    <source>
        <dbReference type="Proteomes" id="UP000509448"/>
    </source>
</evidence>
<keyword evidence="3" id="KW-1185">Reference proteome</keyword>
<accession>A0A4P2VE83</accession>
<evidence type="ECO:0000313" key="2">
    <source>
        <dbReference type="EMBL" id="BBE42421.1"/>
    </source>
</evidence>
<feature type="region of interest" description="Disordered" evidence="1">
    <location>
        <begin position="64"/>
        <end position="87"/>
    </location>
</feature>
<proteinExistence type="predicted"/>
<organism evidence="2 3">
    <name type="scientific">Conexivisphaera calida</name>
    <dbReference type="NCBI Taxonomy" id="1874277"/>
    <lineage>
        <taxon>Archaea</taxon>
        <taxon>Nitrososphaerota</taxon>
        <taxon>Conexivisphaeria</taxon>
        <taxon>Conexivisphaerales</taxon>
        <taxon>Conexivisphaeraceae</taxon>
        <taxon>Conexivisphaera</taxon>
    </lineage>
</organism>
<reference evidence="2 3" key="1">
    <citation type="journal article" date="2019" name="ISME J.">
        <title>Isolation and characterization of a thermophilic sulfur- and iron-reducing thaumarchaeote from a terrestrial acidic hot spring.</title>
        <authorList>
            <person name="Kato S."/>
            <person name="Itoh T."/>
            <person name="Yuki M."/>
            <person name="Nagamori M."/>
            <person name="Ohnishi M."/>
            <person name="Uematsu K."/>
            <person name="Suzuki K."/>
            <person name="Takashina T."/>
            <person name="Ohkuma M."/>
        </authorList>
    </citation>
    <scope>NUCLEOTIDE SEQUENCE [LARGE SCALE GENOMIC DNA]</scope>
    <source>
        <strain evidence="2 3">NAS-02</strain>
    </source>
</reference>
<dbReference type="Proteomes" id="UP000509448">
    <property type="component" value="Chromosome"/>
</dbReference>